<dbReference type="RefSeq" id="WP_204820947.1">
    <property type="nucleotide sequence ID" value="NZ_JANHOF010000009.1"/>
</dbReference>
<evidence type="ECO:0000256" key="3">
    <source>
        <dbReference type="ARBA" id="ARBA00023121"/>
    </source>
</evidence>
<dbReference type="Proteomes" id="UP001589818">
    <property type="component" value="Unassembled WGS sequence"/>
</dbReference>
<proteinExistence type="predicted"/>
<comment type="caution">
    <text evidence="5">The sequence shown here is derived from an EMBL/GenBank/DDBJ whole genome shotgun (WGS) entry which is preliminary data.</text>
</comment>
<evidence type="ECO:0000256" key="1">
    <source>
        <dbReference type="ARBA" id="ARBA00004255"/>
    </source>
</evidence>
<dbReference type="InterPro" id="IPR038261">
    <property type="entry name" value="GPP34-like_sf"/>
</dbReference>
<dbReference type="Pfam" id="PF05719">
    <property type="entry name" value="GPP34"/>
    <property type="match status" value="1"/>
</dbReference>
<keyword evidence="4" id="KW-0472">Membrane</keyword>
<evidence type="ECO:0000256" key="4">
    <source>
        <dbReference type="ARBA" id="ARBA00023136"/>
    </source>
</evidence>
<dbReference type="Gene3D" id="1.10.3630.10">
    <property type="entry name" value="yeast vps74-n-term truncation variant domain like"/>
    <property type="match status" value="1"/>
</dbReference>
<name>A0ABV6J432_9BACL</name>
<reference evidence="5 6" key="1">
    <citation type="submission" date="2024-09" db="EMBL/GenBank/DDBJ databases">
        <authorList>
            <person name="Sun Q."/>
            <person name="Mori K."/>
        </authorList>
    </citation>
    <scope>NUCLEOTIDE SEQUENCE [LARGE SCALE GENOMIC DNA]</scope>
    <source>
        <strain evidence="5 6">CCM 4839</strain>
    </source>
</reference>
<sequence>MQNDYGLAQEFAIVASDSPPRYRHALSRNYLELYTVGAAIIELVLEGYIHWGEKGYLEAAVDGSSTGSKGKDLLVEEIGAARRPKMLKGWIGHYYNRASKRRIVFEMLVETALEEGAIHTETYKLLRMLPVTKYVASREEKDRIVRLLREGLLEQGAVNERTAALAMLLDTAKLLKHYFSNYEQQKLKGSLERVQAKQSDEWQRIGQIRKAIQEIESSTSFVVPQRLEG</sequence>
<dbReference type="EMBL" id="JBHLVF010000009">
    <property type="protein sequence ID" value="MFC0390606.1"/>
    <property type="molecule type" value="Genomic_DNA"/>
</dbReference>
<dbReference type="InterPro" id="IPR008628">
    <property type="entry name" value="GPP34-like"/>
</dbReference>
<comment type="subcellular location">
    <subcellularLocation>
        <location evidence="1">Golgi apparatus membrane</location>
        <topology evidence="1">Peripheral membrane protein</topology>
        <orientation evidence="1">Cytoplasmic side</orientation>
    </subcellularLocation>
</comment>
<evidence type="ECO:0000256" key="2">
    <source>
        <dbReference type="ARBA" id="ARBA00023034"/>
    </source>
</evidence>
<gene>
    <name evidence="5" type="ORF">ACFFJ8_04345</name>
</gene>
<keyword evidence="2" id="KW-0333">Golgi apparatus</keyword>
<evidence type="ECO:0000313" key="6">
    <source>
        <dbReference type="Proteomes" id="UP001589818"/>
    </source>
</evidence>
<keyword evidence="6" id="KW-1185">Reference proteome</keyword>
<accession>A0ABV6J432</accession>
<evidence type="ECO:0000313" key="5">
    <source>
        <dbReference type="EMBL" id="MFC0390606.1"/>
    </source>
</evidence>
<keyword evidence="3" id="KW-0446">Lipid-binding</keyword>
<protein>
    <submittedName>
        <fullName evidence="5">GPP34 family phosphoprotein</fullName>
    </submittedName>
</protein>
<organism evidence="5 6">
    <name type="scientific">Paenibacillus mendelii</name>
    <dbReference type="NCBI Taxonomy" id="206163"/>
    <lineage>
        <taxon>Bacteria</taxon>
        <taxon>Bacillati</taxon>
        <taxon>Bacillota</taxon>
        <taxon>Bacilli</taxon>
        <taxon>Bacillales</taxon>
        <taxon>Paenibacillaceae</taxon>
        <taxon>Paenibacillus</taxon>
    </lineage>
</organism>